<evidence type="ECO:0000259" key="3">
    <source>
        <dbReference type="SMART" id="SM00256"/>
    </source>
</evidence>
<feature type="region of interest" description="Disordered" evidence="2">
    <location>
        <begin position="606"/>
        <end position="630"/>
    </location>
</feature>
<dbReference type="Gene3D" id="3.80.10.10">
    <property type="entry name" value="Ribonuclease Inhibitor"/>
    <property type="match status" value="1"/>
</dbReference>
<evidence type="ECO:0000256" key="1">
    <source>
        <dbReference type="ARBA" id="ARBA00022737"/>
    </source>
</evidence>
<feature type="region of interest" description="Disordered" evidence="2">
    <location>
        <begin position="447"/>
        <end position="495"/>
    </location>
</feature>
<dbReference type="SUPFAM" id="SSF81383">
    <property type="entry name" value="F-box domain"/>
    <property type="match status" value="1"/>
</dbReference>
<feature type="compositionally biased region" description="Basic and acidic residues" evidence="2">
    <location>
        <begin position="451"/>
        <end position="460"/>
    </location>
</feature>
<dbReference type="InterPro" id="IPR032675">
    <property type="entry name" value="LRR_dom_sf"/>
</dbReference>
<proteinExistence type="predicted"/>
<dbReference type="Gene3D" id="1.20.1280.50">
    <property type="match status" value="1"/>
</dbReference>
<gene>
    <name evidence="4" type="ORF">TEA_028841</name>
</gene>
<dbReference type="STRING" id="542762.A0A4S4EQU4"/>
<evidence type="ECO:0000313" key="5">
    <source>
        <dbReference type="Proteomes" id="UP000306102"/>
    </source>
</evidence>
<dbReference type="Pfam" id="PF23598">
    <property type="entry name" value="LRR_14"/>
    <property type="match status" value="1"/>
</dbReference>
<keyword evidence="5" id="KW-1185">Reference proteome</keyword>
<name>A0A4S4EQU4_CAMSN</name>
<dbReference type="PANTHER" id="PTHR35546:SF115">
    <property type="entry name" value="F-BOX DOMAIN-CONTAINING PROTEIN"/>
    <property type="match status" value="1"/>
</dbReference>
<dbReference type="InterPro" id="IPR001810">
    <property type="entry name" value="F-box_dom"/>
</dbReference>
<dbReference type="EMBL" id="SDRB02002611">
    <property type="protein sequence ID" value="THG19129.1"/>
    <property type="molecule type" value="Genomic_DNA"/>
</dbReference>
<feature type="domain" description="F-box" evidence="3">
    <location>
        <begin position="638"/>
        <end position="676"/>
    </location>
</feature>
<organism evidence="4 5">
    <name type="scientific">Camellia sinensis var. sinensis</name>
    <name type="common">China tea</name>
    <dbReference type="NCBI Taxonomy" id="542762"/>
    <lineage>
        <taxon>Eukaryota</taxon>
        <taxon>Viridiplantae</taxon>
        <taxon>Streptophyta</taxon>
        <taxon>Embryophyta</taxon>
        <taxon>Tracheophyta</taxon>
        <taxon>Spermatophyta</taxon>
        <taxon>Magnoliopsida</taxon>
        <taxon>eudicotyledons</taxon>
        <taxon>Gunneridae</taxon>
        <taxon>Pentapetalae</taxon>
        <taxon>asterids</taxon>
        <taxon>Ericales</taxon>
        <taxon>Theaceae</taxon>
        <taxon>Camellia</taxon>
    </lineage>
</organism>
<dbReference type="InterPro" id="IPR036047">
    <property type="entry name" value="F-box-like_dom_sf"/>
</dbReference>
<sequence>MENKISTKRRRKLITDSTSSEASPASEKLIIDSASLETSPASSKVIAIAPSLAYSSTTVIHRVVYNCKRVGYTVCNLTTQKFTLLPEHVSKSWKHITVDVLPFNNVIALCYWIWNPSNGKRLPWLDYGWIVKCWVNLRPLISVFLEIVDTSKTHKFHVLCVAKGVNENDFGLVLATTDKVIYYSLCYKIIKVLRDDVPKVFMANGECLSTTNYRSGPISDKVKHVSVHDCSGEEVTKSLFELENLRTIVFPFLGPGAGDQGFVDRCISKFKYLYVLDLSNSCFQVLPHSIGNLKHLRFLDISGNANIETLPDAICKLFNLQTLRIWYCVKIRKLPKHIGNLICLRHLYLTTQQCYLPEKQIRRLTSLRSFQITGCGNLKSLPEGMQLLVKLKTVTIAACPNLTSLPSTMKNLAKLRNLEIILFASSDGLLDIVLVHVMEISYQNGRGKTTQIDKKEREREREEEEEEEEEEAGGEHDRDGHGDDDRRRSRADCEGEDDWRFDEGEKFSKIVGSPYYMAPKVLKRNYVMWGSSILSRINPFLANPKGPVIHNLCAAATMENRISFRKRINPFLANPKGPVIHNLCAAATMENRISFRKRLKLITDSTSSETSPASEKLITDSASSETSPTSSEVIASNVDLLSEILLRLPPKSLLRFMSVSKNWLDLISDSQFGSKHARRNRNRTVSGLFFYHHYWSRNEQVKSVSLLGQSSLPTPYFIECRRVRIVSSCNGLILCDIDCFIHNRKTTCYVVCNLTTQEFTRLPEHGDTQPPAYLAFDPSQSPHYKVVLYNYTPPSYQLDIYSSESKYWRHITVDALPVKRLEGVFWNGAIHWLSNDHHIRFDVGSEELIRISNPIAPKILPVDKAKYFGECDGHLILIQMRLRSAMGFRILQMERDSFCWIVKCRVNLRPLISVFPEINNTSKDYKFHVLCAAKGGNKNELGLVLATAGKVIYYNLKCKTLKVLRDDFPKGIAFSCAGKYMVLSSSIVFFYLSVCYFI</sequence>
<feature type="compositionally biased region" description="Basic residues" evidence="2">
    <location>
        <begin position="1"/>
        <end position="12"/>
    </location>
</feature>
<keyword evidence="1" id="KW-0677">Repeat</keyword>
<dbReference type="InterPro" id="IPR055290">
    <property type="entry name" value="At3g26010-like"/>
</dbReference>
<evidence type="ECO:0000313" key="4">
    <source>
        <dbReference type="EMBL" id="THG19129.1"/>
    </source>
</evidence>
<dbReference type="InterPro" id="IPR013187">
    <property type="entry name" value="F-box-assoc_dom_typ3"/>
</dbReference>
<comment type="caution">
    <text evidence="4">The sequence shown here is derived from an EMBL/GenBank/DDBJ whole genome shotgun (WGS) entry which is preliminary data.</text>
</comment>
<protein>
    <recommendedName>
        <fullName evidence="3">F-box domain-containing protein</fullName>
    </recommendedName>
</protein>
<feature type="region of interest" description="Disordered" evidence="2">
    <location>
        <begin position="1"/>
        <end position="20"/>
    </location>
</feature>
<dbReference type="SMART" id="SM00256">
    <property type="entry name" value="FBOX"/>
    <property type="match status" value="1"/>
</dbReference>
<dbReference type="Proteomes" id="UP000306102">
    <property type="component" value="Unassembled WGS sequence"/>
</dbReference>
<accession>A0A4S4EQU4</accession>
<evidence type="ECO:0000256" key="2">
    <source>
        <dbReference type="SAM" id="MobiDB-lite"/>
    </source>
</evidence>
<feature type="compositionally biased region" description="Low complexity" evidence="2">
    <location>
        <begin position="621"/>
        <end position="630"/>
    </location>
</feature>
<dbReference type="Pfam" id="PF08268">
    <property type="entry name" value="FBA_3"/>
    <property type="match status" value="1"/>
</dbReference>
<dbReference type="InterPro" id="IPR055414">
    <property type="entry name" value="LRR_R13L4/SHOC2-like"/>
</dbReference>
<feature type="compositionally biased region" description="Basic and acidic residues" evidence="2">
    <location>
        <begin position="473"/>
        <end position="493"/>
    </location>
</feature>
<feature type="compositionally biased region" description="Acidic residues" evidence="2">
    <location>
        <begin position="461"/>
        <end position="472"/>
    </location>
</feature>
<dbReference type="Pfam" id="PF00646">
    <property type="entry name" value="F-box"/>
    <property type="match status" value="1"/>
</dbReference>
<dbReference type="SUPFAM" id="SSF52058">
    <property type="entry name" value="L domain-like"/>
    <property type="match status" value="1"/>
</dbReference>
<dbReference type="PANTHER" id="PTHR35546">
    <property type="entry name" value="F-BOX PROTEIN INTERACTION DOMAIN PROTEIN-RELATED"/>
    <property type="match status" value="1"/>
</dbReference>
<reference evidence="4 5" key="1">
    <citation type="journal article" date="2018" name="Proc. Natl. Acad. Sci. U.S.A.">
        <title>Draft genome sequence of Camellia sinensis var. sinensis provides insights into the evolution of the tea genome and tea quality.</title>
        <authorList>
            <person name="Wei C."/>
            <person name="Yang H."/>
            <person name="Wang S."/>
            <person name="Zhao J."/>
            <person name="Liu C."/>
            <person name="Gao L."/>
            <person name="Xia E."/>
            <person name="Lu Y."/>
            <person name="Tai Y."/>
            <person name="She G."/>
            <person name="Sun J."/>
            <person name="Cao H."/>
            <person name="Tong W."/>
            <person name="Gao Q."/>
            <person name="Li Y."/>
            <person name="Deng W."/>
            <person name="Jiang X."/>
            <person name="Wang W."/>
            <person name="Chen Q."/>
            <person name="Zhang S."/>
            <person name="Li H."/>
            <person name="Wu J."/>
            <person name="Wang P."/>
            <person name="Li P."/>
            <person name="Shi C."/>
            <person name="Zheng F."/>
            <person name="Jian J."/>
            <person name="Huang B."/>
            <person name="Shan D."/>
            <person name="Shi M."/>
            <person name="Fang C."/>
            <person name="Yue Y."/>
            <person name="Li F."/>
            <person name="Li D."/>
            <person name="Wei S."/>
            <person name="Han B."/>
            <person name="Jiang C."/>
            <person name="Yin Y."/>
            <person name="Xia T."/>
            <person name="Zhang Z."/>
            <person name="Bennetzen J.L."/>
            <person name="Zhao S."/>
            <person name="Wan X."/>
        </authorList>
    </citation>
    <scope>NUCLEOTIDE SEQUENCE [LARGE SCALE GENOMIC DNA]</scope>
    <source>
        <strain evidence="5">cv. Shuchazao</strain>
        <tissue evidence="4">Leaf</tissue>
    </source>
</reference>
<dbReference type="AlphaFoldDB" id="A0A4S4EQU4"/>